<dbReference type="InParanoid" id="A0A0C3JB27"/>
<dbReference type="AlphaFoldDB" id="A0A0C3JB27"/>
<protein>
    <submittedName>
        <fullName evidence="1">Uncharacterized protein</fullName>
    </submittedName>
</protein>
<dbReference type="HOGENOM" id="CLU_2850627_0_0_1"/>
<dbReference type="Proteomes" id="UP000054217">
    <property type="component" value="Unassembled WGS sequence"/>
</dbReference>
<evidence type="ECO:0000313" key="1">
    <source>
        <dbReference type="EMBL" id="KIN94841.1"/>
    </source>
</evidence>
<sequence>MHSDLSITKEIMVASYPFLCLLFLGVSAKSPILNSDPGGMHQIYHIVASGNLLGICSRKVPQRIQ</sequence>
<gene>
    <name evidence="1" type="ORF">M404DRAFT_369736</name>
</gene>
<name>A0A0C3JB27_PISTI</name>
<evidence type="ECO:0000313" key="2">
    <source>
        <dbReference type="Proteomes" id="UP000054217"/>
    </source>
</evidence>
<organism evidence="1 2">
    <name type="scientific">Pisolithus tinctorius Marx 270</name>
    <dbReference type="NCBI Taxonomy" id="870435"/>
    <lineage>
        <taxon>Eukaryota</taxon>
        <taxon>Fungi</taxon>
        <taxon>Dikarya</taxon>
        <taxon>Basidiomycota</taxon>
        <taxon>Agaricomycotina</taxon>
        <taxon>Agaricomycetes</taxon>
        <taxon>Agaricomycetidae</taxon>
        <taxon>Boletales</taxon>
        <taxon>Sclerodermatineae</taxon>
        <taxon>Pisolithaceae</taxon>
        <taxon>Pisolithus</taxon>
    </lineage>
</organism>
<proteinExistence type="predicted"/>
<dbReference type="EMBL" id="KN832084">
    <property type="protein sequence ID" value="KIN94841.1"/>
    <property type="molecule type" value="Genomic_DNA"/>
</dbReference>
<keyword evidence="2" id="KW-1185">Reference proteome</keyword>
<reference evidence="2" key="2">
    <citation type="submission" date="2015-01" db="EMBL/GenBank/DDBJ databases">
        <title>Evolutionary Origins and Diversification of the Mycorrhizal Mutualists.</title>
        <authorList>
            <consortium name="DOE Joint Genome Institute"/>
            <consortium name="Mycorrhizal Genomics Consortium"/>
            <person name="Kohler A."/>
            <person name="Kuo A."/>
            <person name="Nagy L.G."/>
            <person name="Floudas D."/>
            <person name="Copeland A."/>
            <person name="Barry K.W."/>
            <person name="Cichocki N."/>
            <person name="Veneault-Fourrey C."/>
            <person name="LaButti K."/>
            <person name="Lindquist E.A."/>
            <person name="Lipzen A."/>
            <person name="Lundell T."/>
            <person name="Morin E."/>
            <person name="Murat C."/>
            <person name="Riley R."/>
            <person name="Ohm R."/>
            <person name="Sun H."/>
            <person name="Tunlid A."/>
            <person name="Henrissat B."/>
            <person name="Grigoriev I.V."/>
            <person name="Hibbett D.S."/>
            <person name="Martin F."/>
        </authorList>
    </citation>
    <scope>NUCLEOTIDE SEQUENCE [LARGE SCALE GENOMIC DNA]</scope>
    <source>
        <strain evidence="2">Marx 270</strain>
    </source>
</reference>
<reference evidence="1 2" key="1">
    <citation type="submission" date="2014-04" db="EMBL/GenBank/DDBJ databases">
        <authorList>
            <consortium name="DOE Joint Genome Institute"/>
            <person name="Kuo A."/>
            <person name="Kohler A."/>
            <person name="Costa M.D."/>
            <person name="Nagy L.G."/>
            <person name="Floudas D."/>
            <person name="Copeland A."/>
            <person name="Barry K.W."/>
            <person name="Cichocki N."/>
            <person name="Veneault-Fourrey C."/>
            <person name="LaButti K."/>
            <person name="Lindquist E.A."/>
            <person name="Lipzen A."/>
            <person name="Lundell T."/>
            <person name="Morin E."/>
            <person name="Murat C."/>
            <person name="Sun H."/>
            <person name="Tunlid A."/>
            <person name="Henrissat B."/>
            <person name="Grigoriev I.V."/>
            <person name="Hibbett D.S."/>
            <person name="Martin F."/>
            <person name="Nordberg H.P."/>
            <person name="Cantor M.N."/>
            <person name="Hua S.X."/>
        </authorList>
    </citation>
    <scope>NUCLEOTIDE SEQUENCE [LARGE SCALE GENOMIC DNA]</scope>
    <source>
        <strain evidence="1 2">Marx 270</strain>
    </source>
</reference>
<accession>A0A0C3JB27</accession>